<keyword evidence="6 10" id="KW-0324">Glycolysis</keyword>
<dbReference type="InterPro" id="IPR017850">
    <property type="entry name" value="Alkaline_phosphatase_core_sf"/>
</dbReference>
<evidence type="ECO:0000313" key="16">
    <source>
        <dbReference type="EMBL" id="XCI29282.1"/>
    </source>
</evidence>
<dbReference type="RefSeq" id="WP_353893830.1">
    <property type="nucleotide sequence ID" value="NZ_CP159485.1"/>
</dbReference>
<dbReference type="HAMAP" id="MF_01038">
    <property type="entry name" value="GpmI"/>
    <property type="match status" value="1"/>
</dbReference>
<feature type="binding site" evidence="10 12">
    <location>
        <position position="330"/>
    </location>
    <ligand>
        <name>substrate</name>
    </ligand>
</feature>
<reference evidence="16" key="1">
    <citation type="journal article" date="2018" name="Antonie Van Leeuwenhoek">
        <title>Proteinivorax hydrogeniformans sp. nov., an anaerobic, haloalkaliphilic bacterium fermenting proteinaceous compounds with high hydrogen production.</title>
        <authorList>
            <person name="Boltyanskaya Y."/>
            <person name="Detkova E."/>
            <person name="Pimenov N."/>
            <person name="Kevbrin V."/>
        </authorList>
    </citation>
    <scope>NUCLEOTIDE SEQUENCE</scope>
    <source>
        <strain evidence="16">Z-710</strain>
    </source>
</reference>
<evidence type="ECO:0000256" key="10">
    <source>
        <dbReference type="HAMAP-Rule" id="MF_01038"/>
    </source>
</evidence>
<feature type="binding site" evidence="10 13">
    <location>
        <position position="397"/>
    </location>
    <ligand>
        <name>Mn(2+)</name>
        <dbReference type="ChEBI" id="CHEBI:29035"/>
        <label>1</label>
    </ligand>
</feature>
<evidence type="ECO:0000256" key="5">
    <source>
        <dbReference type="ARBA" id="ARBA00022723"/>
    </source>
</evidence>
<evidence type="ECO:0000259" key="14">
    <source>
        <dbReference type="Pfam" id="PF01676"/>
    </source>
</evidence>
<name>A0AAU8HV94_9FIRM</name>
<feature type="active site" description="Phosphoserine intermediate" evidence="10 11">
    <location>
        <position position="63"/>
    </location>
</feature>
<keyword evidence="8 10" id="KW-0413">Isomerase</keyword>
<gene>
    <name evidence="10 16" type="primary">gpmI</name>
    <name evidence="16" type="ORF">PRVXH_000593</name>
</gene>
<dbReference type="PANTHER" id="PTHR31637">
    <property type="entry name" value="2,3-BISPHOSPHOGLYCERATE-INDEPENDENT PHOSPHOGLYCERATE MUTASE"/>
    <property type="match status" value="1"/>
</dbReference>
<feature type="binding site" evidence="10 13">
    <location>
        <position position="401"/>
    </location>
    <ligand>
        <name>Mn(2+)</name>
        <dbReference type="ChEBI" id="CHEBI:29035"/>
        <label>1</label>
    </ligand>
</feature>
<dbReference type="GO" id="GO:0006096">
    <property type="term" value="P:glycolytic process"/>
    <property type="evidence" value="ECO:0007669"/>
    <property type="project" value="UniProtKB-UniRule"/>
</dbReference>
<feature type="binding site" evidence="10 13">
    <location>
        <position position="63"/>
    </location>
    <ligand>
        <name>Mn(2+)</name>
        <dbReference type="ChEBI" id="CHEBI:29035"/>
        <label>2</label>
    </ligand>
</feature>
<feature type="domain" description="BPG-independent PGAM N-terminal" evidence="15">
    <location>
        <begin position="83"/>
        <end position="294"/>
    </location>
</feature>
<dbReference type="AlphaFoldDB" id="A0AAU8HV94"/>
<dbReference type="NCBIfam" id="TIGR01307">
    <property type="entry name" value="pgm_bpd_ind"/>
    <property type="match status" value="1"/>
</dbReference>
<feature type="binding site" evidence="10 13">
    <location>
        <position position="439"/>
    </location>
    <ligand>
        <name>Mn(2+)</name>
        <dbReference type="ChEBI" id="CHEBI:29035"/>
        <label>2</label>
    </ligand>
</feature>
<dbReference type="EMBL" id="CP159485">
    <property type="protein sequence ID" value="XCI29282.1"/>
    <property type="molecule type" value="Genomic_DNA"/>
</dbReference>
<evidence type="ECO:0000259" key="15">
    <source>
        <dbReference type="Pfam" id="PF06415"/>
    </source>
</evidence>
<reference evidence="16" key="2">
    <citation type="submission" date="2024-06" db="EMBL/GenBank/DDBJ databases">
        <authorList>
            <person name="Petrova K.O."/>
            <person name="Toshchakov S.V."/>
            <person name="Boltjanskaja Y.V."/>
            <person name="Kevbrin V.V."/>
        </authorList>
    </citation>
    <scope>NUCLEOTIDE SEQUENCE</scope>
    <source>
        <strain evidence="16">Z-710</strain>
    </source>
</reference>
<comment type="cofactor">
    <cofactor evidence="10">
        <name>Mn(2+)</name>
        <dbReference type="ChEBI" id="CHEBI:29035"/>
    </cofactor>
    <text evidence="10">Binds 2 manganese ions per subunit.</text>
</comment>
<evidence type="ECO:0000256" key="1">
    <source>
        <dbReference type="ARBA" id="ARBA00000370"/>
    </source>
</evidence>
<organism evidence="16">
    <name type="scientific">Proteinivorax hydrogeniformans</name>
    <dbReference type="NCBI Taxonomy" id="1826727"/>
    <lineage>
        <taxon>Bacteria</taxon>
        <taxon>Bacillati</taxon>
        <taxon>Bacillota</taxon>
        <taxon>Clostridia</taxon>
        <taxon>Eubacteriales</taxon>
        <taxon>Proteinivoracaceae</taxon>
        <taxon>Proteinivorax</taxon>
    </lineage>
</organism>
<feature type="binding site" evidence="10 12">
    <location>
        <position position="124"/>
    </location>
    <ligand>
        <name>substrate</name>
    </ligand>
</feature>
<dbReference type="EC" id="5.4.2.12" evidence="4 10"/>
<dbReference type="GO" id="GO:0006007">
    <property type="term" value="P:glucose catabolic process"/>
    <property type="evidence" value="ECO:0007669"/>
    <property type="project" value="InterPro"/>
</dbReference>
<feature type="binding site" evidence="10 12">
    <location>
        <position position="186"/>
    </location>
    <ligand>
        <name>substrate</name>
    </ligand>
</feature>
<dbReference type="Pfam" id="PF01676">
    <property type="entry name" value="Metalloenzyme"/>
    <property type="match status" value="1"/>
</dbReference>
<accession>A0AAU8HV94</accession>
<dbReference type="PIRSF" id="PIRSF001492">
    <property type="entry name" value="IPGAM"/>
    <property type="match status" value="1"/>
</dbReference>
<dbReference type="GO" id="GO:0004619">
    <property type="term" value="F:phosphoglycerate mutase activity"/>
    <property type="evidence" value="ECO:0007669"/>
    <property type="project" value="UniProtKB-UniRule"/>
</dbReference>
<evidence type="ECO:0000256" key="11">
    <source>
        <dbReference type="PIRSR" id="PIRSR001492-1"/>
    </source>
</evidence>
<feature type="domain" description="Metalloenzyme" evidence="14">
    <location>
        <begin position="5"/>
        <end position="493"/>
    </location>
</feature>
<evidence type="ECO:0000256" key="4">
    <source>
        <dbReference type="ARBA" id="ARBA00012026"/>
    </source>
</evidence>
<dbReference type="InterPro" id="IPR006124">
    <property type="entry name" value="Metalloenzyme"/>
</dbReference>
<evidence type="ECO:0000256" key="2">
    <source>
        <dbReference type="ARBA" id="ARBA00004798"/>
    </source>
</evidence>
<comment type="function">
    <text evidence="10">Catalyzes the interconversion of 2-phosphoglycerate and 3-phosphoglycerate.</text>
</comment>
<dbReference type="GO" id="GO:0030145">
    <property type="term" value="F:manganese ion binding"/>
    <property type="evidence" value="ECO:0007669"/>
    <property type="project" value="UniProtKB-UniRule"/>
</dbReference>
<evidence type="ECO:0000256" key="9">
    <source>
        <dbReference type="ARBA" id="ARBA00071648"/>
    </source>
</evidence>
<comment type="catalytic activity">
    <reaction evidence="1 10">
        <text>(2R)-2-phosphoglycerate = (2R)-3-phosphoglycerate</text>
        <dbReference type="Rhea" id="RHEA:15901"/>
        <dbReference type="ChEBI" id="CHEBI:58272"/>
        <dbReference type="ChEBI" id="CHEBI:58289"/>
        <dbReference type="EC" id="5.4.2.12"/>
    </reaction>
</comment>
<comment type="subunit">
    <text evidence="10">Monomer.</text>
</comment>
<feature type="binding site" evidence="10 12">
    <location>
        <begin position="257"/>
        <end position="260"/>
    </location>
    <ligand>
        <name>substrate</name>
    </ligand>
</feature>
<dbReference type="CDD" id="cd16010">
    <property type="entry name" value="iPGM"/>
    <property type="match status" value="1"/>
</dbReference>
<evidence type="ECO:0000256" key="8">
    <source>
        <dbReference type="ARBA" id="ARBA00023235"/>
    </source>
</evidence>
<feature type="binding site" evidence="10 12">
    <location>
        <position position="192"/>
    </location>
    <ligand>
        <name>substrate</name>
    </ligand>
</feature>
<protein>
    <recommendedName>
        <fullName evidence="9 10">2,3-bisphosphoglycerate-independent phosphoglycerate mutase</fullName>
        <shortName evidence="10">BPG-independent PGAM</shortName>
        <shortName evidence="10">Phosphoglyceromutase</shortName>
        <shortName evidence="10">iPGM</shortName>
        <ecNumber evidence="4 10">5.4.2.12</ecNumber>
    </recommendedName>
</protein>
<dbReference type="SUPFAM" id="SSF53649">
    <property type="entry name" value="Alkaline phosphatase-like"/>
    <property type="match status" value="1"/>
</dbReference>
<dbReference type="InterPro" id="IPR036646">
    <property type="entry name" value="PGAM_B_sf"/>
</dbReference>
<feature type="binding site" evidence="10 13">
    <location>
        <position position="438"/>
    </location>
    <ligand>
        <name>Mn(2+)</name>
        <dbReference type="ChEBI" id="CHEBI:29035"/>
        <label>2</label>
    </ligand>
</feature>
<evidence type="ECO:0000256" key="13">
    <source>
        <dbReference type="PIRSR" id="PIRSR001492-3"/>
    </source>
</evidence>
<evidence type="ECO:0000256" key="12">
    <source>
        <dbReference type="PIRSR" id="PIRSR001492-2"/>
    </source>
</evidence>
<dbReference type="Pfam" id="PF06415">
    <property type="entry name" value="iPGM_N"/>
    <property type="match status" value="1"/>
</dbReference>
<dbReference type="PANTHER" id="PTHR31637:SF0">
    <property type="entry name" value="2,3-BISPHOSPHOGLYCERATE-INDEPENDENT PHOSPHOGLYCERATE MUTASE"/>
    <property type="match status" value="1"/>
</dbReference>
<comment type="similarity">
    <text evidence="3 10">Belongs to the BPG-independent phosphoglycerate mutase family.</text>
</comment>
<feature type="binding site" evidence="10 13">
    <location>
        <position position="457"/>
    </location>
    <ligand>
        <name>Mn(2+)</name>
        <dbReference type="ChEBI" id="CHEBI:29035"/>
        <label>1</label>
    </ligand>
</feature>
<dbReference type="Gene3D" id="3.40.720.10">
    <property type="entry name" value="Alkaline Phosphatase, subunit A"/>
    <property type="match status" value="1"/>
</dbReference>
<evidence type="ECO:0000256" key="3">
    <source>
        <dbReference type="ARBA" id="ARBA00008819"/>
    </source>
</evidence>
<sequence length="506" mass="55637">MTTTKPLVLVVIDGWALNEVGDGNAVVAAEKPYYDALINKFPTTEIKASGLEVGLPQGQMGNSEVGHLNMGAGRVVYQDLTRINKAIEEGSFFKNEKLAASMDNCIEKNSTLHLMGLLSDGGVHSHTNHLFALLDMAKEKGVQKVKVHPILDGRDVPPKSALGYIEMLEAKLKDVHLGEIATVSGRYYTMDRDKRWERTEKAYNTIVAGNGDVATSALEAVESAYEQDKTDEFVPPVAIAKESKVEDGDSVIFYNFRPDRARQITTALTSDEFDGFNRKHLPKVHYTCFTQYDENFSLPIAFEQKEIVNTLGEVLSKAGKKQLRITETEKYAHITFFFNGGVEKSNDGEQRVLIPSPKVATYDLQPEMSAHETTDRLLEEMEQNDYDFILINYANPDMVGHTGNFKAAVKACNTVDKCLSKLVPAILKKGGGVIVTSDHGNAEQMVDPRTKKPHTAHTSNPVPLTLAGFGDKSLKEGALCDIAPTVLELMGVEIPAEMTGESLVKK</sequence>
<keyword evidence="7 10" id="KW-0464">Manganese</keyword>
<dbReference type="InterPro" id="IPR011258">
    <property type="entry name" value="BPG-indep_PGM_N"/>
</dbReference>
<dbReference type="SUPFAM" id="SSF64158">
    <property type="entry name" value="2,3-Bisphosphoglycerate-independent phosphoglycerate mutase, substrate-binding domain"/>
    <property type="match status" value="1"/>
</dbReference>
<keyword evidence="5 10" id="KW-0479">Metal-binding</keyword>
<dbReference type="InterPro" id="IPR005995">
    <property type="entry name" value="Pgm_bpd_ind"/>
</dbReference>
<dbReference type="Gene3D" id="3.40.1450.10">
    <property type="entry name" value="BPG-independent phosphoglycerate mutase, domain B"/>
    <property type="match status" value="1"/>
</dbReference>
<dbReference type="GO" id="GO:0005737">
    <property type="term" value="C:cytoplasm"/>
    <property type="evidence" value="ECO:0007669"/>
    <property type="project" value="InterPro"/>
</dbReference>
<feature type="binding site" evidence="10 12">
    <location>
        <begin position="154"/>
        <end position="155"/>
    </location>
    <ligand>
        <name>substrate</name>
    </ligand>
</feature>
<dbReference type="FunFam" id="3.40.1450.10:FF:000001">
    <property type="entry name" value="2,3-bisphosphoglycerate-independent phosphoglycerate mutase"/>
    <property type="match status" value="1"/>
</dbReference>
<comment type="pathway">
    <text evidence="2 10">Carbohydrate degradation; glycolysis; pyruvate from D-glyceraldehyde 3-phosphate: step 3/5.</text>
</comment>
<proteinExistence type="inferred from homology"/>
<evidence type="ECO:0000256" key="7">
    <source>
        <dbReference type="ARBA" id="ARBA00023211"/>
    </source>
</evidence>
<feature type="binding site" evidence="10 13">
    <location>
        <position position="13"/>
    </location>
    <ligand>
        <name>Mn(2+)</name>
        <dbReference type="ChEBI" id="CHEBI:29035"/>
        <label>2</label>
    </ligand>
</feature>
<evidence type="ECO:0000256" key="6">
    <source>
        <dbReference type="ARBA" id="ARBA00023152"/>
    </source>
</evidence>